<feature type="domain" description="Mos1 transposase HTH" evidence="1">
    <location>
        <begin position="11"/>
        <end position="56"/>
    </location>
</feature>
<reference evidence="3" key="2">
    <citation type="journal article" date="2018" name="Science">
        <title>Rapid genome shrinkage in a self-fertile nematode reveals sperm competition proteins.</title>
        <authorList>
            <person name="Yin D."/>
            <person name="Schwarz E.M."/>
            <person name="Thomas C.G."/>
            <person name="Felde R.L."/>
            <person name="Korf I.F."/>
            <person name="Cutter A.D."/>
            <person name="Schartner C.M."/>
            <person name="Ralston E.J."/>
            <person name="Meyer B.J."/>
            <person name="Haag E.S."/>
        </authorList>
    </citation>
    <scope>NUCLEOTIDE SEQUENCE</scope>
    <source>
        <strain evidence="3">JU1422</strain>
    </source>
</reference>
<dbReference type="Pfam" id="PF17906">
    <property type="entry name" value="HTH_48"/>
    <property type="match status" value="1"/>
</dbReference>
<evidence type="ECO:0000313" key="3">
    <source>
        <dbReference type="EMBL" id="PIC15280.1"/>
    </source>
</evidence>
<evidence type="ECO:0000259" key="1">
    <source>
        <dbReference type="Pfam" id="PF17906"/>
    </source>
</evidence>
<evidence type="ECO:0000313" key="4">
    <source>
        <dbReference type="Proteomes" id="UP000230233"/>
    </source>
</evidence>
<keyword evidence="4" id="KW-1185">Reference proteome</keyword>
<evidence type="ECO:0000313" key="2">
    <source>
        <dbReference type="EMBL" id="PIC15277.1"/>
    </source>
</evidence>
<dbReference type="EMBL" id="PDUG01000006">
    <property type="protein sequence ID" value="PIC15280.1"/>
    <property type="molecule type" value="Genomic_DNA"/>
</dbReference>
<dbReference type="InterPro" id="IPR041426">
    <property type="entry name" value="Mos1_HTH"/>
</dbReference>
<dbReference type="OrthoDB" id="10212366at2759"/>
<comment type="caution">
    <text evidence="3">The sequence shown here is derived from an EMBL/GenBank/DDBJ whole genome shotgun (WGS) entry which is preliminary data.</text>
</comment>
<dbReference type="EMBL" id="PDUG01000006">
    <property type="protein sequence ID" value="PIC15277.1"/>
    <property type="molecule type" value="Genomic_DNA"/>
</dbReference>
<dbReference type="Gene3D" id="1.10.10.1450">
    <property type="match status" value="1"/>
</dbReference>
<sequence length="98" mass="11099">MAESLVNKTLALGGCLLFDFLKGESAAAANRSICSVIGYKSLEYLGMRPWFNRFRKSDYSLEGKPTHFQASMPISRKLWKLSRDSLFVKCLLLSVYLL</sequence>
<name>A0A2G5SJQ7_9PELO</name>
<dbReference type="Proteomes" id="UP000230233">
    <property type="component" value="Chromosome X"/>
</dbReference>
<reference evidence="4" key="1">
    <citation type="submission" date="2017-10" db="EMBL/GenBank/DDBJ databases">
        <title>Rapid genome shrinkage in a self-fertile nematode reveals novel sperm competition proteins.</title>
        <authorList>
            <person name="Yin D."/>
            <person name="Schwarz E.M."/>
            <person name="Thomas C.G."/>
            <person name="Felde R.L."/>
            <person name="Korf I.F."/>
            <person name="Cutter A.D."/>
            <person name="Schartner C.M."/>
            <person name="Ralston E.J."/>
            <person name="Meyer B.J."/>
            <person name="Haag E.S."/>
        </authorList>
    </citation>
    <scope>NUCLEOTIDE SEQUENCE [LARGE SCALE GENOMIC DNA]</scope>
    <source>
        <strain evidence="4">JU1422</strain>
    </source>
</reference>
<organism evidence="3 4">
    <name type="scientific">Caenorhabditis nigoni</name>
    <dbReference type="NCBI Taxonomy" id="1611254"/>
    <lineage>
        <taxon>Eukaryota</taxon>
        <taxon>Metazoa</taxon>
        <taxon>Ecdysozoa</taxon>
        <taxon>Nematoda</taxon>
        <taxon>Chromadorea</taxon>
        <taxon>Rhabditida</taxon>
        <taxon>Rhabditina</taxon>
        <taxon>Rhabditomorpha</taxon>
        <taxon>Rhabditoidea</taxon>
        <taxon>Rhabditidae</taxon>
        <taxon>Peloderinae</taxon>
        <taxon>Caenorhabditis</taxon>
    </lineage>
</organism>
<accession>A0A2G5SJQ7</accession>
<protein>
    <recommendedName>
        <fullName evidence="1">Mos1 transposase HTH domain-containing protein</fullName>
    </recommendedName>
</protein>
<proteinExistence type="predicted"/>
<gene>
    <name evidence="3" type="primary">Cnig_chr_X.g22320</name>
    <name evidence="2" type="synonym">Cnig_chr_X.g22317</name>
    <name evidence="2" type="ORF">B9Z55_022317</name>
    <name evidence="3" type="ORF">B9Z55_022320</name>
</gene>
<dbReference type="AlphaFoldDB" id="A0A2G5SJQ7"/>